<dbReference type="Pfam" id="PF00385">
    <property type="entry name" value="Chromo"/>
    <property type="match status" value="1"/>
</dbReference>
<proteinExistence type="predicted"/>
<dbReference type="PANTHER" id="PTHR22812">
    <property type="entry name" value="CHROMOBOX PROTEIN"/>
    <property type="match status" value="1"/>
</dbReference>
<dbReference type="EMBL" id="CAJJDN010000035">
    <property type="protein sequence ID" value="CAD8076918.1"/>
    <property type="molecule type" value="Genomic_DNA"/>
</dbReference>
<reference evidence="4" key="1">
    <citation type="submission" date="2021-01" db="EMBL/GenBank/DDBJ databases">
        <authorList>
            <consortium name="Genoscope - CEA"/>
            <person name="William W."/>
        </authorList>
    </citation>
    <scope>NUCLEOTIDE SEQUENCE</scope>
</reference>
<dbReference type="Proteomes" id="UP000692954">
    <property type="component" value="Unassembled WGS sequence"/>
</dbReference>
<evidence type="ECO:0000256" key="2">
    <source>
        <dbReference type="ARBA" id="ARBA00023242"/>
    </source>
</evidence>
<dbReference type="InterPro" id="IPR051219">
    <property type="entry name" value="Heterochromatin_chromo-domain"/>
</dbReference>
<evidence type="ECO:0000259" key="3">
    <source>
        <dbReference type="PROSITE" id="PS50013"/>
    </source>
</evidence>
<name>A0A8S1M8E8_9CILI</name>
<evidence type="ECO:0000313" key="4">
    <source>
        <dbReference type="EMBL" id="CAD8076918.1"/>
    </source>
</evidence>
<dbReference type="InterPro" id="IPR023780">
    <property type="entry name" value="Chromo_domain"/>
</dbReference>
<evidence type="ECO:0000256" key="1">
    <source>
        <dbReference type="ARBA" id="ARBA00004123"/>
    </source>
</evidence>
<dbReference type="PROSITE" id="PS50013">
    <property type="entry name" value="CHROMO_2"/>
    <property type="match status" value="1"/>
</dbReference>
<dbReference type="CDD" id="cd00024">
    <property type="entry name" value="CD_CSD"/>
    <property type="match status" value="1"/>
</dbReference>
<dbReference type="AlphaFoldDB" id="A0A8S1M8E8"/>
<sequence length="250" mass="29745">MMKEPEKIMKKNILNGQIKYQVKWKGFEETTWESDDNMKKYKELIEDYNYFSLTGERYDEKKLEEIRQLTVQSQPRTAIKRVAIPKLIPQNEINKKDKKIDKIDTKHIEILDNPKNSQINCDIHQEKTNTQTLNIIPEISKKAKEKSANNNDKLETIKLQANLNKGLFSLIWKQRSDGIKPYSDEYSYEDFKTQAPLFFIQFFETCIFECQSQNDIKFEIQGQDIAERIRVIKDILEKRDLDQKINQNQK</sequence>
<dbReference type="SMART" id="SM00298">
    <property type="entry name" value="CHROMO"/>
    <property type="match status" value="1"/>
</dbReference>
<dbReference type="InterPro" id="IPR000953">
    <property type="entry name" value="Chromo/chromo_shadow_dom"/>
</dbReference>
<gene>
    <name evidence="4" type="ORF">PSON_ATCC_30995.1.T0350234</name>
</gene>
<accession>A0A8S1M8E8</accession>
<comment type="subcellular location">
    <subcellularLocation>
        <location evidence="1">Nucleus</location>
    </subcellularLocation>
</comment>
<keyword evidence="5" id="KW-1185">Reference proteome</keyword>
<keyword evidence="2" id="KW-0539">Nucleus</keyword>
<feature type="domain" description="Chromo" evidence="3">
    <location>
        <begin position="3"/>
        <end position="60"/>
    </location>
</feature>
<comment type="caution">
    <text evidence="4">The sequence shown here is derived from an EMBL/GenBank/DDBJ whole genome shotgun (WGS) entry which is preliminary data.</text>
</comment>
<dbReference type="GO" id="GO:0005634">
    <property type="term" value="C:nucleus"/>
    <property type="evidence" value="ECO:0007669"/>
    <property type="project" value="UniProtKB-SubCell"/>
</dbReference>
<evidence type="ECO:0000313" key="5">
    <source>
        <dbReference type="Proteomes" id="UP000692954"/>
    </source>
</evidence>
<dbReference type="OrthoDB" id="433924at2759"/>
<protein>
    <recommendedName>
        <fullName evidence="3">Chromo domain-containing protein</fullName>
    </recommendedName>
</protein>
<organism evidence="4 5">
    <name type="scientific">Paramecium sonneborni</name>
    <dbReference type="NCBI Taxonomy" id="65129"/>
    <lineage>
        <taxon>Eukaryota</taxon>
        <taxon>Sar</taxon>
        <taxon>Alveolata</taxon>
        <taxon>Ciliophora</taxon>
        <taxon>Intramacronucleata</taxon>
        <taxon>Oligohymenophorea</taxon>
        <taxon>Peniculida</taxon>
        <taxon>Parameciidae</taxon>
        <taxon>Paramecium</taxon>
    </lineage>
</organism>